<feature type="chain" id="PRO_5047383298" evidence="1">
    <location>
        <begin position="29"/>
        <end position="621"/>
    </location>
</feature>
<evidence type="ECO:0000259" key="2">
    <source>
        <dbReference type="Pfam" id="PF07833"/>
    </source>
</evidence>
<feature type="domain" description="Copper amine oxidase-like N-terminal" evidence="2">
    <location>
        <begin position="60"/>
        <end position="166"/>
    </location>
</feature>
<reference evidence="4" key="1">
    <citation type="journal article" date="2019" name="Int. J. Syst. Evol. Microbiol.">
        <title>The Global Catalogue of Microorganisms (GCM) 10K type strain sequencing project: providing services to taxonomists for standard genome sequencing and annotation.</title>
        <authorList>
            <consortium name="The Broad Institute Genomics Platform"/>
            <consortium name="The Broad Institute Genome Sequencing Center for Infectious Disease"/>
            <person name="Wu L."/>
            <person name="Ma J."/>
        </authorList>
    </citation>
    <scope>NUCLEOTIDE SEQUENCE [LARGE SCALE GENOMIC DNA]</scope>
    <source>
        <strain evidence="4">CCUG 57263</strain>
    </source>
</reference>
<accession>A0ABW3DA29</accession>
<dbReference type="InterPro" id="IPR006311">
    <property type="entry name" value="TAT_signal"/>
</dbReference>
<dbReference type="Proteomes" id="UP001597120">
    <property type="component" value="Unassembled WGS sequence"/>
</dbReference>
<evidence type="ECO:0000256" key="1">
    <source>
        <dbReference type="SAM" id="SignalP"/>
    </source>
</evidence>
<dbReference type="EMBL" id="JBHTIU010000028">
    <property type="protein sequence ID" value="MFD0869327.1"/>
    <property type="molecule type" value="Genomic_DNA"/>
</dbReference>
<dbReference type="Gene3D" id="3.40.190.10">
    <property type="entry name" value="Periplasmic binding protein-like II"/>
    <property type="match status" value="2"/>
</dbReference>
<evidence type="ECO:0000313" key="3">
    <source>
        <dbReference type="EMBL" id="MFD0869327.1"/>
    </source>
</evidence>
<dbReference type="PANTHER" id="PTHR43649">
    <property type="entry name" value="ARABINOSE-BINDING PROTEIN-RELATED"/>
    <property type="match status" value="1"/>
</dbReference>
<dbReference type="Gene3D" id="3.30.457.10">
    <property type="entry name" value="Copper amine oxidase-like, N-terminal domain"/>
    <property type="match status" value="1"/>
</dbReference>
<dbReference type="InterPro" id="IPR036582">
    <property type="entry name" value="Mao_N_sf"/>
</dbReference>
<feature type="signal peptide" evidence="1">
    <location>
        <begin position="1"/>
        <end position="28"/>
    </location>
</feature>
<dbReference type="RefSeq" id="WP_379287633.1">
    <property type="nucleotide sequence ID" value="NZ_JBHTIU010000028.1"/>
</dbReference>
<comment type="caution">
    <text evidence="3">The sequence shown here is derived from an EMBL/GenBank/DDBJ whole genome shotgun (WGS) entry which is preliminary data.</text>
</comment>
<protein>
    <submittedName>
        <fullName evidence="3">Extracellular solute-binding protein</fullName>
    </submittedName>
</protein>
<dbReference type="SUPFAM" id="SSF53850">
    <property type="entry name" value="Periplasmic binding protein-like II"/>
    <property type="match status" value="1"/>
</dbReference>
<proteinExistence type="predicted"/>
<dbReference type="Pfam" id="PF07833">
    <property type="entry name" value="Cu_amine_oxidN1"/>
    <property type="match status" value="1"/>
</dbReference>
<evidence type="ECO:0000313" key="4">
    <source>
        <dbReference type="Proteomes" id="UP001597120"/>
    </source>
</evidence>
<dbReference type="Pfam" id="PF01547">
    <property type="entry name" value="SBP_bac_1"/>
    <property type="match status" value="1"/>
</dbReference>
<keyword evidence="1" id="KW-0732">Signal</keyword>
<dbReference type="PROSITE" id="PS51318">
    <property type="entry name" value="TAT"/>
    <property type="match status" value="1"/>
</dbReference>
<dbReference type="InterPro" id="IPR006059">
    <property type="entry name" value="SBP"/>
</dbReference>
<name>A0ABW3DA29_9BACL</name>
<dbReference type="InterPro" id="IPR012854">
    <property type="entry name" value="Cu_amine_oxidase-like_N"/>
</dbReference>
<keyword evidence="4" id="KW-1185">Reference proteome</keyword>
<dbReference type="SUPFAM" id="SSF55383">
    <property type="entry name" value="Copper amine oxidase, domain N"/>
    <property type="match status" value="2"/>
</dbReference>
<gene>
    <name evidence="3" type="ORF">ACFQ03_09195</name>
</gene>
<organism evidence="3 4">
    <name type="scientific">Paenibacillus residui</name>
    <dbReference type="NCBI Taxonomy" id="629724"/>
    <lineage>
        <taxon>Bacteria</taxon>
        <taxon>Bacillati</taxon>
        <taxon>Bacillota</taxon>
        <taxon>Bacilli</taxon>
        <taxon>Bacillales</taxon>
        <taxon>Paenibacillaceae</taxon>
        <taxon>Paenibacillus</taxon>
    </lineage>
</organism>
<dbReference type="PANTHER" id="PTHR43649:SF12">
    <property type="entry name" value="DIACETYLCHITOBIOSE BINDING PROTEIN DASA"/>
    <property type="match status" value="1"/>
</dbReference>
<sequence>MRRKKQRRRAALAVTAATTLISSAAAWAEAAPAAAEAYTGSGPAAQGTTDKIPGFHLTFEGVMVNLSNPPVLVGDTMMVPARALLEGLGYRLEWDDAEAALTASRPAGPTLKYWVGRQEAVREGSTVYTLPEAPYLDEGLLWIPLRPAAEMSGLEVLWNAADRSVTVRDPDARIAFSVGTRADSGGYGTPERLLDYMKREMRTDIRFTLIPPDHYREKVNLMIAAGDPTDLMLIARPYDYDDELFRSIASDLTDLLEDFPRLRALAESESHSVRTIDGRVYGIPRPFDSQNAAFPVIRQDWLDRLGLATPRTMDQLYEVLWKFAKTDPDGDGKDNTVGLTGRLTVNGLGSFTWVEQVYTGSPARFAVKNGEVLDAAAEAGERRALGWLARAYENGVLDPEAPIVKDEHVTERLLQNRAGAAALTLDQAAALMADSDLTDKWAPIWVPLPSLGTETTEPVAPWNAEGSGTYIIPRTVPHDKAMKILEWLDQGLAMQQSGEWERVPGMEEADRSAVANLFGSTDLLQSFGSPVQQLPDAVRQRYEETVADWRQASYERKTLPKADRVLRNKEYIQMNEELEKLKVHVIIGKATLEDWDRHIEEMKKSDTYRRMMAELQALLSE</sequence>
<dbReference type="InterPro" id="IPR050490">
    <property type="entry name" value="Bact_solute-bd_prot1"/>
</dbReference>